<evidence type="ECO:0000313" key="3">
    <source>
        <dbReference type="Proteomes" id="UP000248975"/>
    </source>
</evidence>
<evidence type="ECO:0000313" key="2">
    <source>
        <dbReference type="EMBL" id="PZQ99907.1"/>
    </source>
</evidence>
<keyword evidence="1" id="KW-0732">Signal</keyword>
<protein>
    <submittedName>
        <fullName evidence="2">Uncharacterized protein</fullName>
    </submittedName>
</protein>
<dbReference type="AlphaFoldDB" id="A0A2W5TV25"/>
<feature type="chain" id="PRO_5016076540" evidence="1">
    <location>
        <begin position="24"/>
        <end position="64"/>
    </location>
</feature>
<accession>A0A2W5TV25</accession>
<evidence type="ECO:0000256" key="1">
    <source>
        <dbReference type="SAM" id="SignalP"/>
    </source>
</evidence>
<feature type="signal peptide" evidence="1">
    <location>
        <begin position="1"/>
        <end position="23"/>
    </location>
</feature>
<comment type="caution">
    <text evidence="2">The sequence shown here is derived from an EMBL/GenBank/DDBJ whole genome shotgun (WGS) entry which is preliminary data.</text>
</comment>
<sequence>MTVFQVAALAGALAFIATSAVLAAEALQQLIEARAKASEEEEGADDFARSMRRWGGLRTCRRGN</sequence>
<dbReference type="Proteomes" id="UP000248975">
    <property type="component" value="Unassembled WGS sequence"/>
</dbReference>
<reference evidence="2 3" key="1">
    <citation type="submission" date="2017-08" db="EMBL/GenBank/DDBJ databases">
        <title>Infants hospitalized years apart are colonized by the same room-sourced microbial strains.</title>
        <authorList>
            <person name="Brooks B."/>
            <person name="Olm M.R."/>
            <person name="Firek B.A."/>
            <person name="Baker R."/>
            <person name="Thomas B.C."/>
            <person name="Morowitz M.J."/>
            <person name="Banfield J.F."/>
        </authorList>
    </citation>
    <scope>NUCLEOTIDE SEQUENCE [LARGE SCALE GENOMIC DNA]</scope>
    <source>
        <strain evidence="2">S2_003_000_R2_11</strain>
    </source>
</reference>
<dbReference type="EMBL" id="QFQS01000001">
    <property type="protein sequence ID" value="PZQ99907.1"/>
    <property type="molecule type" value="Genomic_DNA"/>
</dbReference>
<proteinExistence type="predicted"/>
<organism evidence="2 3">
    <name type="scientific">Cereibacter sphaeroides</name>
    <name type="common">Rhodobacter sphaeroides</name>
    <dbReference type="NCBI Taxonomy" id="1063"/>
    <lineage>
        <taxon>Bacteria</taxon>
        <taxon>Pseudomonadati</taxon>
        <taxon>Pseudomonadota</taxon>
        <taxon>Alphaproteobacteria</taxon>
        <taxon>Rhodobacterales</taxon>
        <taxon>Paracoccaceae</taxon>
        <taxon>Cereibacter</taxon>
    </lineage>
</organism>
<gene>
    <name evidence="2" type="ORF">DI533_04555</name>
</gene>
<name>A0A2W5TV25_CERSP</name>